<feature type="transmembrane region" description="Helical" evidence="2">
    <location>
        <begin position="96"/>
        <end position="117"/>
    </location>
</feature>
<dbReference type="RefSeq" id="WP_183648827.1">
    <property type="nucleotide sequence ID" value="NZ_JACHWU010000001.1"/>
</dbReference>
<feature type="transmembrane region" description="Helical" evidence="2">
    <location>
        <begin position="529"/>
        <end position="550"/>
    </location>
</feature>
<dbReference type="Proteomes" id="UP000550714">
    <property type="component" value="Unassembled WGS sequence"/>
</dbReference>
<evidence type="ECO:0000256" key="1">
    <source>
        <dbReference type="SAM" id="MobiDB-lite"/>
    </source>
</evidence>
<keyword evidence="2" id="KW-0812">Transmembrane</keyword>
<feature type="transmembrane region" description="Helical" evidence="2">
    <location>
        <begin position="265"/>
        <end position="285"/>
    </location>
</feature>
<feature type="transmembrane region" description="Helical" evidence="2">
    <location>
        <begin position="483"/>
        <end position="501"/>
    </location>
</feature>
<feature type="transmembrane region" description="Helical" evidence="2">
    <location>
        <begin position="42"/>
        <end position="64"/>
    </location>
</feature>
<gene>
    <name evidence="3" type="ORF">FHS23_001132</name>
</gene>
<feature type="region of interest" description="Disordered" evidence="1">
    <location>
        <begin position="1"/>
        <end position="20"/>
    </location>
</feature>
<feature type="transmembrane region" description="Helical" evidence="2">
    <location>
        <begin position="456"/>
        <end position="476"/>
    </location>
</feature>
<feature type="transmembrane region" description="Helical" evidence="2">
    <location>
        <begin position="324"/>
        <end position="342"/>
    </location>
</feature>
<keyword evidence="4" id="KW-1185">Reference proteome</keyword>
<feature type="transmembrane region" description="Helical" evidence="2">
    <location>
        <begin position="210"/>
        <end position="231"/>
    </location>
</feature>
<name>A0A839S058_9PSEU</name>
<sequence>MTTATERPGGAAPPQASARQRGALTGTGTLLRFMLRRDRVRLPTWVLGLTALWAYFANAIGAVMDAESLAGMATMAANPVMALIGGPGYGFDDITVARLVAGFYALYLMLGAVLMSITTLSRHTRVEEQTGRAELVRANVLGRHAQLTAALLLAVVMNLLVAGLTGLVTLGSAIEPPPEAGPSLLMGAGIGATGLAFAGVGAITTQLSAFSRAGSGIAGAVLGAAFVVRGIGDMSTAQDGGIGWLSWLSPLGWSQQTAPFTLDRWWPLLLSVALAVAGAAVGYALQTRRDLAAGVLPDRLGAARAAAWLRSPFALAYRLQRPSLIGWSVAMVLAGVTFGAFAQPMQEGAADMPEEIVAVMGGTEGLLEGYLGFMGIYFALIVAVYVILSVQSLRGEEQGVRAEPVLATSVSRSSWLGAWTAVTAAGALWLLLLAGLGQGFGAVLGTGDWGLFGPVVLGNAVHVAAAWLFLGLAVALYGLAPRLVGVVWIVFVYGTVLSLFGEMLEFDRAVLDTSPFQHVGQHPAEEVSWVAVGILTVLGAVLVGAGATGFRRRDLVTA</sequence>
<accession>A0A839S058</accession>
<reference evidence="3 4" key="1">
    <citation type="submission" date="2020-08" db="EMBL/GenBank/DDBJ databases">
        <title>Genomic Encyclopedia of Type Strains, Phase III (KMG-III): the genomes of soil and plant-associated and newly described type strains.</title>
        <authorList>
            <person name="Whitman W."/>
        </authorList>
    </citation>
    <scope>NUCLEOTIDE SEQUENCE [LARGE SCALE GENOMIC DNA]</scope>
    <source>
        <strain evidence="3 4">CECT 8577</strain>
    </source>
</reference>
<proteinExistence type="predicted"/>
<evidence type="ECO:0000256" key="2">
    <source>
        <dbReference type="SAM" id="Phobius"/>
    </source>
</evidence>
<protein>
    <submittedName>
        <fullName evidence="3">ABC-2 type transport system permease protein</fullName>
    </submittedName>
</protein>
<keyword evidence="2" id="KW-1133">Transmembrane helix</keyword>
<evidence type="ECO:0000313" key="4">
    <source>
        <dbReference type="Proteomes" id="UP000550714"/>
    </source>
</evidence>
<feature type="transmembrane region" description="Helical" evidence="2">
    <location>
        <begin position="183"/>
        <end position="203"/>
    </location>
</feature>
<dbReference type="EMBL" id="JACHWU010000001">
    <property type="protein sequence ID" value="MBB3050137.1"/>
    <property type="molecule type" value="Genomic_DNA"/>
</dbReference>
<feature type="transmembrane region" description="Helical" evidence="2">
    <location>
        <begin position="370"/>
        <end position="393"/>
    </location>
</feature>
<evidence type="ECO:0000313" key="3">
    <source>
        <dbReference type="EMBL" id="MBB3050137.1"/>
    </source>
</evidence>
<comment type="caution">
    <text evidence="3">The sequence shown here is derived from an EMBL/GenBank/DDBJ whole genome shotgun (WGS) entry which is preliminary data.</text>
</comment>
<keyword evidence="2" id="KW-0472">Membrane</keyword>
<feature type="transmembrane region" description="Helical" evidence="2">
    <location>
        <begin position="147"/>
        <end position="171"/>
    </location>
</feature>
<feature type="transmembrane region" description="Helical" evidence="2">
    <location>
        <begin position="414"/>
        <end position="436"/>
    </location>
</feature>
<dbReference type="AlphaFoldDB" id="A0A839S058"/>
<organism evidence="3 4">
    <name type="scientific">Prauserella isguenensis</name>
    <dbReference type="NCBI Taxonomy" id="1470180"/>
    <lineage>
        <taxon>Bacteria</taxon>
        <taxon>Bacillati</taxon>
        <taxon>Actinomycetota</taxon>
        <taxon>Actinomycetes</taxon>
        <taxon>Pseudonocardiales</taxon>
        <taxon>Pseudonocardiaceae</taxon>
        <taxon>Prauserella</taxon>
    </lineage>
</organism>